<dbReference type="PANTHER" id="PTHR42987:SF4">
    <property type="entry name" value="PROTEASE SOHB-RELATED"/>
    <property type="match status" value="1"/>
</dbReference>
<name>A0ABX4N5J2_9LEPT</name>
<sequence length="114" mass="12125">MKHSILTWATTLFLGAFLANCYIPVNANLGGGTGKTAELREKLLSGRNEDKILIIPIDGIISDEGEKTFFGGQEDSILAGVKKQLELAELDPEIKAVILKINSPGGSVTASDIL</sequence>
<feature type="non-terminal residue" evidence="1">
    <location>
        <position position="114"/>
    </location>
</feature>
<proteinExistence type="predicted"/>
<dbReference type="Gene3D" id="3.90.226.10">
    <property type="entry name" value="2-enoyl-CoA Hydratase, Chain A, domain 1"/>
    <property type="match status" value="1"/>
</dbReference>
<keyword evidence="2" id="KW-1185">Reference proteome</keyword>
<dbReference type="SUPFAM" id="SSF52096">
    <property type="entry name" value="ClpP/crotonase"/>
    <property type="match status" value="1"/>
</dbReference>
<dbReference type="EMBL" id="NPDP01000035">
    <property type="protein sequence ID" value="PJZ28657.1"/>
    <property type="molecule type" value="Genomic_DNA"/>
</dbReference>
<evidence type="ECO:0000313" key="2">
    <source>
        <dbReference type="Proteomes" id="UP000231919"/>
    </source>
</evidence>
<reference evidence="1 2" key="1">
    <citation type="submission" date="2017-07" db="EMBL/GenBank/DDBJ databases">
        <title>Leptospira spp. isolated from tropical soils.</title>
        <authorList>
            <person name="Thibeaux R."/>
            <person name="Iraola G."/>
            <person name="Ferres I."/>
            <person name="Bierque E."/>
            <person name="Girault D."/>
            <person name="Soupe-Gilbert M.-E."/>
            <person name="Picardeau M."/>
            <person name="Goarant C."/>
        </authorList>
    </citation>
    <scope>NUCLEOTIDE SEQUENCE [LARGE SCALE GENOMIC DNA]</scope>
    <source>
        <strain evidence="1 2">JW2-C-B1</strain>
    </source>
</reference>
<comment type="caution">
    <text evidence="1">The sequence shown here is derived from an EMBL/GenBank/DDBJ whole genome shotgun (WGS) entry which is preliminary data.</text>
</comment>
<gene>
    <name evidence="1" type="ORF">CH378_16985</name>
</gene>
<organism evidence="1 2">
    <name type="scientific">Leptospira kmetyi</name>
    <dbReference type="NCBI Taxonomy" id="408139"/>
    <lineage>
        <taxon>Bacteria</taxon>
        <taxon>Pseudomonadati</taxon>
        <taxon>Spirochaetota</taxon>
        <taxon>Spirochaetia</taxon>
        <taxon>Leptospirales</taxon>
        <taxon>Leptospiraceae</taxon>
        <taxon>Leptospira</taxon>
    </lineage>
</organism>
<protein>
    <submittedName>
        <fullName evidence="1">Signal peptide peptidase SppA</fullName>
    </submittedName>
</protein>
<evidence type="ECO:0000313" key="1">
    <source>
        <dbReference type="EMBL" id="PJZ28657.1"/>
    </source>
</evidence>
<accession>A0ABX4N5J2</accession>
<dbReference type="InterPro" id="IPR029045">
    <property type="entry name" value="ClpP/crotonase-like_dom_sf"/>
</dbReference>
<dbReference type="Proteomes" id="UP000231919">
    <property type="component" value="Unassembled WGS sequence"/>
</dbReference>
<dbReference type="PANTHER" id="PTHR42987">
    <property type="entry name" value="PEPTIDASE S49"/>
    <property type="match status" value="1"/>
</dbReference>